<dbReference type="EMBL" id="JACAZH010000001">
    <property type="protein sequence ID" value="KAF7376892.1"/>
    <property type="molecule type" value="Genomic_DNA"/>
</dbReference>
<keyword evidence="2 5" id="KW-0547">Nucleotide-binding</keyword>
<evidence type="ECO:0000256" key="8">
    <source>
        <dbReference type="PIRSR" id="PIRSR001589-3"/>
    </source>
</evidence>
<feature type="binding site" evidence="7">
    <location>
        <position position="354"/>
    </location>
    <ligand>
        <name>ATP</name>
        <dbReference type="ChEBI" id="CHEBI:30616"/>
    </ligand>
</feature>
<gene>
    <name evidence="10" type="ORF">MSAN_00106900</name>
</gene>
<dbReference type="GO" id="GO:0005524">
    <property type="term" value="F:ATP binding"/>
    <property type="evidence" value="ECO:0007669"/>
    <property type="project" value="UniProtKB-KW"/>
</dbReference>
<proteinExistence type="inferred from homology"/>
<dbReference type="Proteomes" id="UP000623467">
    <property type="component" value="Unassembled WGS sequence"/>
</dbReference>
<dbReference type="GO" id="GO:0004066">
    <property type="term" value="F:asparagine synthase (glutamine-hydrolyzing) activity"/>
    <property type="evidence" value="ECO:0007669"/>
    <property type="project" value="InterPro"/>
</dbReference>
<feature type="domain" description="Glutamine amidotransferase type-2" evidence="9">
    <location>
        <begin position="54"/>
        <end position="267"/>
    </location>
</feature>
<evidence type="ECO:0000256" key="6">
    <source>
        <dbReference type="PIRSR" id="PIRSR001589-1"/>
    </source>
</evidence>
<keyword evidence="11" id="KW-1185">Reference proteome</keyword>
<dbReference type="PANTHER" id="PTHR43284:SF1">
    <property type="entry name" value="ASPARAGINE SYNTHETASE"/>
    <property type="match status" value="1"/>
</dbReference>
<dbReference type="SUPFAM" id="SSF52402">
    <property type="entry name" value="Adenine nucleotide alpha hydrolases-like"/>
    <property type="match status" value="1"/>
</dbReference>
<dbReference type="InterPro" id="IPR033738">
    <property type="entry name" value="AsnB_N"/>
</dbReference>
<evidence type="ECO:0000256" key="5">
    <source>
        <dbReference type="PIRNR" id="PIRNR001589"/>
    </source>
</evidence>
<dbReference type="InterPro" id="IPR017932">
    <property type="entry name" value="GATase_2_dom"/>
</dbReference>
<evidence type="ECO:0000313" key="11">
    <source>
        <dbReference type="Proteomes" id="UP000623467"/>
    </source>
</evidence>
<protein>
    <submittedName>
        <fullName evidence="10">Asparagine synthetase domain-containing protein</fullName>
    </submittedName>
</protein>
<dbReference type="InterPro" id="IPR001962">
    <property type="entry name" value="Asn_synthase"/>
</dbReference>
<dbReference type="Pfam" id="PF00733">
    <property type="entry name" value="Asn_synthase"/>
    <property type="match status" value="1"/>
</dbReference>
<dbReference type="InterPro" id="IPR014729">
    <property type="entry name" value="Rossmann-like_a/b/a_fold"/>
</dbReference>
<dbReference type="InterPro" id="IPR051786">
    <property type="entry name" value="ASN_synthetase/amidase"/>
</dbReference>
<evidence type="ECO:0000259" key="9">
    <source>
        <dbReference type="PROSITE" id="PS51278"/>
    </source>
</evidence>
<dbReference type="CDD" id="cd00712">
    <property type="entry name" value="AsnB"/>
    <property type="match status" value="1"/>
</dbReference>
<keyword evidence="6" id="KW-0028">Amino-acid biosynthesis</keyword>
<dbReference type="SUPFAM" id="SSF56235">
    <property type="entry name" value="N-terminal nucleophile aminohydrolases (Ntn hydrolases)"/>
    <property type="match status" value="1"/>
</dbReference>
<dbReference type="OrthoDB" id="409189at2759"/>
<accession>A0A8H6ZFS4</accession>
<evidence type="ECO:0000256" key="4">
    <source>
        <dbReference type="ARBA" id="ARBA00022962"/>
    </source>
</evidence>
<dbReference type="Gene3D" id="3.40.50.620">
    <property type="entry name" value="HUPs"/>
    <property type="match status" value="1"/>
</dbReference>
<dbReference type="PANTHER" id="PTHR43284">
    <property type="entry name" value="ASPARAGINE SYNTHETASE (GLUTAMINE-HYDROLYZING)"/>
    <property type="match status" value="1"/>
</dbReference>
<reference evidence="10" key="1">
    <citation type="submission" date="2020-05" db="EMBL/GenBank/DDBJ databases">
        <title>Mycena genomes resolve the evolution of fungal bioluminescence.</title>
        <authorList>
            <person name="Tsai I.J."/>
        </authorList>
    </citation>
    <scope>NUCLEOTIDE SEQUENCE</scope>
    <source>
        <strain evidence="10">160909Yilan</strain>
    </source>
</reference>
<keyword evidence="6" id="KW-0061">Asparagine biosynthesis</keyword>
<dbReference type="Pfam" id="PF13537">
    <property type="entry name" value="GATase_7"/>
    <property type="match status" value="1"/>
</dbReference>
<organism evidence="10 11">
    <name type="scientific">Mycena sanguinolenta</name>
    <dbReference type="NCBI Taxonomy" id="230812"/>
    <lineage>
        <taxon>Eukaryota</taxon>
        <taxon>Fungi</taxon>
        <taxon>Dikarya</taxon>
        <taxon>Basidiomycota</taxon>
        <taxon>Agaricomycotina</taxon>
        <taxon>Agaricomycetes</taxon>
        <taxon>Agaricomycetidae</taxon>
        <taxon>Agaricales</taxon>
        <taxon>Marasmiineae</taxon>
        <taxon>Mycenaceae</taxon>
        <taxon>Mycena</taxon>
    </lineage>
</organism>
<evidence type="ECO:0000256" key="7">
    <source>
        <dbReference type="PIRSR" id="PIRSR001589-2"/>
    </source>
</evidence>
<dbReference type="InterPro" id="IPR029055">
    <property type="entry name" value="Ntn_hydrolases_N"/>
</dbReference>
<evidence type="ECO:0000256" key="1">
    <source>
        <dbReference type="ARBA" id="ARBA00005752"/>
    </source>
</evidence>
<comment type="caution">
    <text evidence="10">The sequence shown here is derived from an EMBL/GenBank/DDBJ whole genome shotgun (WGS) entry which is preliminary data.</text>
</comment>
<dbReference type="InterPro" id="IPR006426">
    <property type="entry name" value="Asn_synth_AEB"/>
</dbReference>
<feature type="binding site" evidence="7">
    <location>
        <position position="158"/>
    </location>
    <ligand>
        <name>L-glutamine</name>
        <dbReference type="ChEBI" id="CHEBI:58359"/>
    </ligand>
</feature>
<keyword evidence="3 5" id="KW-0067">ATP-binding</keyword>
<dbReference type="GO" id="GO:0006529">
    <property type="term" value="P:asparagine biosynthetic process"/>
    <property type="evidence" value="ECO:0007669"/>
    <property type="project" value="UniProtKB-KW"/>
</dbReference>
<dbReference type="NCBIfam" id="TIGR01536">
    <property type="entry name" value="asn_synth_AEB"/>
    <property type="match status" value="1"/>
</dbReference>
<dbReference type="PROSITE" id="PS51278">
    <property type="entry name" value="GATASE_TYPE_2"/>
    <property type="match status" value="1"/>
</dbReference>
<sequence>MTTSSLQSNEQFVAGGDGPKVTGLFGSFEPRARDISWRVPSGSHAITPFYYPMCGLTSVFYPDGVNAPSADVLQQNLNASLDIIEYRGPDSRGTYVSPDGRAGLGHVRLSIIDLATGFQPLSDEENLIHCVVTGEIYDHDRIRAEMQSQGYSFKTKSDSELVVQLYKRDGFNLFPHLRGEFAFVLYDVKRRLLLAARDRFGIKPLYYTVSNGAILFGSEMKTFMPFGWQAKWDISSIVNHGDFGDERTVFEGVKKLPAGYFAVCRASGDIEAQAYWDLSYSPASMAPSTSVDSMAQTIRDLLVESVRLRLRADVPWAVYLSGGIDSSSVAGIATKLLREKDPNAKLTAFNLAFVESEATDESPLAERTAAYLGADLVKVEATEAKLVGVLEECVWHSEMVSATFHGAGRFLLAKAIRDAGYKVALSGEGSDEVFGGYPWFPLDYLRDPDPAAAKLGINLPSDAERHALAEEYQAATGMKQLPPNALSLRKSDEPRHLLNISAHLSLESIFVLQGTALYRPGVVEAAGGFGIPRCIEEGVDARVRQNSISGNWHSLNVSLYTVAKTLLGRAILNFCGDRADMAHAVESRVTFLDHHLVEYVNSLPPSLKIRPVPGDQPGKWSLVEKWILREAVKPFVTEEIYLRKKNAFNPPPSGPPAVASDLLPLQAHLKARITQESVEKLGFIDWPFIKGLLADYLESPNFMPQGNIDPRARLLMTVLSYIVLQERFQVPPYKR</sequence>
<keyword evidence="4 6" id="KW-0315">Glutamine amidotransferase</keyword>
<dbReference type="CDD" id="cd01991">
    <property type="entry name" value="Asn_synthase_B_C"/>
    <property type="match status" value="1"/>
</dbReference>
<dbReference type="AlphaFoldDB" id="A0A8H6ZFS4"/>
<feature type="binding site" evidence="7">
    <location>
        <begin position="426"/>
        <end position="427"/>
    </location>
    <ligand>
        <name>ATP</name>
        <dbReference type="ChEBI" id="CHEBI:30616"/>
    </ligand>
</feature>
<dbReference type="GO" id="GO:0005829">
    <property type="term" value="C:cytosol"/>
    <property type="evidence" value="ECO:0007669"/>
    <property type="project" value="TreeGrafter"/>
</dbReference>
<evidence type="ECO:0000256" key="2">
    <source>
        <dbReference type="ARBA" id="ARBA00022741"/>
    </source>
</evidence>
<evidence type="ECO:0000256" key="3">
    <source>
        <dbReference type="ARBA" id="ARBA00022840"/>
    </source>
</evidence>
<evidence type="ECO:0000313" key="10">
    <source>
        <dbReference type="EMBL" id="KAF7376892.1"/>
    </source>
</evidence>
<dbReference type="PIRSF" id="PIRSF001589">
    <property type="entry name" value="Asn_synthetase_glu-h"/>
    <property type="match status" value="1"/>
</dbReference>
<dbReference type="Gene3D" id="3.60.20.10">
    <property type="entry name" value="Glutamine Phosphoribosylpyrophosphate, subunit 1, domain 1"/>
    <property type="match status" value="1"/>
</dbReference>
<feature type="active site" description="For GATase activity" evidence="6">
    <location>
        <position position="54"/>
    </location>
</feature>
<name>A0A8H6ZFS4_9AGAR</name>
<feature type="site" description="Important for beta-aspartyl-AMP intermediate formation" evidence="8">
    <location>
        <position position="428"/>
    </location>
</feature>
<comment type="similarity">
    <text evidence="1">Belongs to the asparagine synthetase family.</text>
</comment>